<comment type="caution">
    <text evidence="2">The sequence shown here is derived from an EMBL/GenBank/DDBJ whole genome shotgun (WGS) entry which is preliminary data.</text>
</comment>
<dbReference type="PROSITE" id="PS50943">
    <property type="entry name" value="HTH_CROC1"/>
    <property type="match status" value="1"/>
</dbReference>
<dbReference type="InterPro" id="IPR001387">
    <property type="entry name" value="Cro/C1-type_HTH"/>
</dbReference>
<organism evidence="2 3">
    <name type="scientific">Maricaulis maris</name>
    <dbReference type="NCBI Taxonomy" id="74318"/>
    <lineage>
        <taxon>Bacteria</taxon>
        <taxon>Pseudomonadati</taxon>
        <taxon>Pseudomonadota</taxon>
        <taxon>Alphaproteobacteria</taxon>
        <taxon>Maricaulales</taxon>
        <taxon>Maricaulaceae</taxon>
        <taxon>Maricaulis</taxon>
    </lineage>
</organism>
<evidence type="ECO:0000259" key="1">
    <source>
        <dbReference type="PROSITE" id="PS50943"/>
    </source>
</evidence>
<dbReference type="Gene3D" id="1.10.260.40">
    <property type="entry name" value="lambda repressor-like DNA-binding domains"/>
    <property type="match status" value="1"/>
</dbReference>
<dbReference type="Pfam" id="PF13560">
    <property type="entry name" value="HTH_31"/>
    <property type="match status" value="1"/>
</dbReference>
<dbReference type="InterPro" id="IPR010982">
    <property type="entry name" value="Lambda_DNA-bd_dom_sf"/>
</dbReference>
<gene>
    <name evidence="2" type="ORF">C7435_2555</name>
</gene>
<sequence>MSENDIRRAALRSAMERAGINVHGWSKAAGVPASTIYSYLDGKTRSLREDTARRLATAIGLTLDQLYDEQSTAHTKWVWVKGLVGAGAVVTVMDGVGPNEGLYEVALPPGAPADFDYVAFEIRGFSMPPAQERWIIYCLDRQAFQPDEVLGRACVVELADGKLMFKVVRRGYSPGAYNLESWDGAPLIEDVQIIRAMPFVSIADPHIVRK</sequence>
<reference evidence="2 3" key="1">
    <citation type="submission" date="2018-10" db="EMBL/GenBank/DDBJ databases">
        <title>Genomic Encyclopedia of Type Strains, Phase IV (KMG-IV): sequencing the most valuable type-strain genomes for metagenomic binning, comparative biology and taxonomic classification.</title>
        <authorList>
            <person name="Goeker M."/>
        </authorList>
    </citation>
    <scope>NUCLEOTIDE SEQUENCE [LARGE SCALE GENOMIC DNA]</scope>
    <source>
        <strain evidence="2 3">DSM 4734</strain>
    </source>
</reference>
<dbReference type="GO" id="GO:0003677">
    <property type="term" value="F:DNA binding"/>
    <property type="evidence" value="ECO:0007669"/>
    <property type="project" value="InterPro"/>
</dbReference>
<dbReference type="SUPFAM" id="SSF47413">
    <property type="entry name" value="lambda repressor-like DNA-binding domains"/>
    <property type="match status" value="1"/>
</dbReference>
<evidence type="ECO:0000313" key="2">
    <source>
        <dbReference type="EMBL" id="RKQ95453.1"/>
    </source>
</evidence>
<name>A0A495D1S3_9PROT</name>
<dbReference type="SMART" id="SM00530">
    <property type="entry name" value="HTH_XRE"/>
    <property type="match status" value="1"/>
</dbReference>
<dbReference type="AlphaFoldDB" id="A0A495D1S3"/>
<accession>A0A495D1S3</accession>
<dbReference type="Proteomes" id="UP000273675">
    <property type="component" value="Unassembled WGS sequence"/>
</dbReference>
<dbReference type="EMBL" id="RBIM01000006">
    <property type="protein sequence ID" value="RKQ95453.1"/>
    <property type="molecule type" value="Genomic_DNA"/>
</dbReference>
<proteinExistence type="predicted"/>
<protein>
    <submittedName>
        <fullName evidence="2">Phage repressor protein C with HTH and peptisase S24 domain</fullName>
    </submittedName>
</protein>
<feature type="domain" description="HTH cro/C1-type" evidence="1">
    <location>
        <begin position="11"/>
        <end position="66"/>
    </location>
</feature>
<dbReference type="CDD" id="cd00093">
    <property type="entry name" value="HTH_XRE"/>
    <property type="match status" value="1"/>
</dbReference>
<evidence type="ECO:0000313" key="3">
    <source>
        <dbReference type="Proteomes" id="UP000273675"/>
    </source>
</evidence>